<dbReference type="PANTHER" id="PTHR38465:SF2">
    <property type="entry name" value="HTH-TYPE TRANSCRIPTIONAL REGULATOR MMPR5"/>
    <property type="match status" value="1"/>
</dbReference>
<organism evidence="5 6">
    <name type="scientific">Phycicoccus avicenniae</name>
    <dbReference type="NCBI Taxonomy" id="2828860"/>
    <lineage>
        <taxon>Bacteria</taxon>
        <taxon>Bacillati</taxon>
        <taxon>Actinomycetota</taxon>
        <taxon>Actinomycetes</taxon>
        <taxon>Micrococcales</taxon>
        <taxon>Intrasporangiaceae</taxon>
        <taxon>Phycicoccus</taxon>
    </lineage>
</organism>
<dbReference type="InterPro" id="IPR036388">
    <property type="entry name" value="WH-like_DNA-bd_sf"/>
</dbReference>
<keyword evidence="6" id="KW-1185">Reference proteome</keyword>
<evidence type="ECO:0000313" key="6">
    <source>
        <dbReference type="Proteomes" id="UP000677016"/>
    </source>
</evidence>
<comment type="caution">
    <text evidence="5">The sequence shown here is derived from an EMBL/GenBank/DDBJ whole genome shotgun (WGS) entry which is preliminary data.</text>
</comment>
<dbReference type="SUPFAM" id="SSF46785">
    <property type="entry name" value="Winged helix' DNA-binding domain"/>
    <property type="match status" value="1"/>
</dbReference>
<dbReference type="InterPro" id="IPR052362">
    <property type="entry name" value="HTH-GbsR_regulator"/>
</dbReference>
<evidence type="ECO:0000313" key="5">
    <source>
        <dbReference type="EMBL" id="MBR7743550.1"/>
    </source>
</evidence>
<dbReference type="Proteomes" id="UP000677016">
    <property type="component" value="Unassembled WGS sequence"/>
</dbReference>
<dbReference type="Gene3D" id="1.10.10.10">
    <property type="entry name" value="Winged helix-like DNA-binding domain superfamily/Winged helix DNA-binding domain"/>
    <property type="match status" value="1"/>
</dbReference>
<protein>
    <submittedName>
        <fullName evidence="5">MarR family transcriptional regulator</fullName>
    </submittedName>
</protein>
<feature type="domain" description="HTH marR-type" evidence="4">
    <location>
        <begin position="30"/>
        <end position="89"/>
    </location>
</feature>
<keyword evidence="2" id="KW-0238">DNA-binding</keyword>
<keyword evidence="3" id="KW-0804">Transcription</keyword>
<dbReference type="Pfam" id="PF12802">
    <property type="entry name" value="MarR_2"/>
    <property type="match status" value="1"/>
</dbReference>
<dbReference type="EMBL" id="JAGSNF010000012">
    <property type="protein sequence ID" value="MBR7743550.1"/>
    <property type="molecule type" value="Genomic_DNA"/>
</dbReference>
<dbReference type="PANTHER" id="PTHR38465">
    <property type="entry name" value="HTH-TYPE TRANSCRIPTIONAL REGULATOR MJ1563-RELATED"/>
    <property type="match status" value="1"/>
</dbReference>
<keyword evidence="1" id="KW-0805">Transcription regulation</keyword>
<name>A0A941D9Z8_9MICO</name>
<proteinExistence type="predicted"/>
<dbReference type="InterPro" id="IPR000835">
    <property type="entry name" value="HTH_MarR-typ"/>
</dbReference>
<evidence type="ECO:0000256" key="1">
    <source>
        <dbReference type="ARBA" id="ARBA00023015"/>
    </source>
</evidence>
<dbReference type="RefSeq" id="WP_211602802.1">
    <property type="nucleotide sequence ID" value="NZ_JAGSNF010000012.1"/>
</dbReference>
<sequence>MSAADRTPPERHLPPVAVVERLGGALADLGMQLQPARVFAALLATDDGRLTSAELTEVLDVSPAAVSGAVRSLTAVRMVRRERERGSRRDVYVVQDDAWHDVLVQKDGIYAPLVAALAAAHDAAGVGSRAADRIGLSVEFLEFVMREMDAMAQRWEEHKASLVHGPRR</sequence>
<reference evidence="5" key="1">
    <citation type="submission" date="2021-04" db="EMBL/GenBank/DDBJ databases">
        <title>Phycicoccus avicenniae sp. nov., a novel endophytic actinomycetes isolated from branch of Avicennia mariana.</title>
        <authorList>
            <person name="Tuo L."/>
        </authorList>
    </citation>
    <scope>NUCLEOTIDE SEQUENCE</scope>
    <source>
        <strain evidence="5">BSK3Z-2</strain>
    </source>
</reference>
<dbReference type="GO" id="GO:0003700">
    <property type="term" value="F:DNA-binding transcription factor activity"/>
    <property type="evidence" value="ECO:0007669"/>
    <property type="project" value="InterPro"/>
</dbReference>
<evidence type="ECO:0000259" key="4">
    <source>
        <dbReference type="Pfam" id="PF12802"/>
    </source>
</evidence>
<dbReference type="AlphaFoldDB" id="A0A941D9Z8"/>
<evidence type="ECO:0000256" key="3">
    <source>
        <dbReference type="ARBA" id="ARBA00023163"/>
    </source>
</evidence>
<gene>
    <name evidence="5" type="ORF">KC207_09640</name>
</gene>
<accession>A0A941D9Z8</accession>
<evidence type="ECO:0000256" key="2">
    <source>
        <dbReference type="ARBA" id="ARBA00023125"/>
    </source>
</evidence>
<dbReference type="InterPro" id="IPR036390">
    <property type="entry name" value="WH_DNA-bd_sf"/>
</dbReference>
<dbReference type="GO" id="GO:0003677">
    <property type="term" value="F:DNA binding"/>
    <property type="evidence" value="ECO:0007669"/>
    <property type="project" value="UniProtKB-KW"/>
</dbReference>